<evidence type="ECO:0000256" key="3">
    <source>
        <dbReference type="ARBA" id="ARBA00022748"/>
    </source>
</evidence>
<dbReference type="AlphaFoldDB" id="A0A2D2LUY5"/>
<dbReference type="Gene3D" id="1.25.40.10">
    <property type="entry name" value="Tetratricopeptide repeat domain"/>
    <property type="match status" value="1"/>
</dbReference>
<evidence type="ECO:0000259" key="8">
    <source>
        <dbReference type="Pfam" id="PF23914"/>
    </source>
</evidence>
<dbReference type="GO" id="GO:0017004">
    <property type="term" value="P:cytochrome complex assembly"/>
    <property type="evidence" value="ECO:0007669"/>
    <property type="project" value="UniProtKB-KW"/>
</dbReference>
<protein>
    <submittedName>
        <fullName evidence="9">C-type cytochrome biogenesis protein CcmI</fullName>
    </submittedName>
</protein>
<feature type="domain" description="Cytochrome c-type biogenesis protein H Ig-like" evidence="7">
    <location>
        <begin position="315"/>
        <end position="427"/>
    </location>
</feature>
<dbReference type="InterPro" id="IPR051263">
    <property type="entry name" value="C-type_cytochrome_biogenesis"/>
</dbReference>
<evidence type="ECO:0000313" key="10">
    <source>
        <dbReference type="Proteomes" id="UP000229340"/>
    </source>
</evidence>
<dbReference type="PROSITE" id="PS50005">
    <property type="entry name" value="TPR"/>
    <property type="match status" value="1"/>
</dbReference>
<dbReference type="Proteomes" id="UP000229340">
    <property type="component" value="Chromosome"/>
</dbReference>
<reference evidence="10" key="1">
    <citation type="submission" date="2017-11" db="EMBL/GenBank/DDBJ databases">
        <title>Complete genome sequence of Moraxella osloensis NP7 isolated from human skin.</title>
        <authorList>
            <person name="Lee K."/>
            <person name="Lim J.Y."/>
            <person name="Hwang I."/>
        </authorList>
    </citation>
    <scope>NUCLEOTIDE SEQUENCE [LARGE SCALE GENOMIC DNA]</scope>
    <source>
        <strain evidence="10">NP7</strain>
    </source>
</reference>
<dbReference type="Pfam" id="PF23914">
    <property type="entry name" value="TPR_CcmH_CycH"/>
    <property type="match status" value="1"/>
</dbReference>
<proteinExistence type="predicted"/>
<dbReference type="PANTHER" id="PTHR47870:SF1">
    <property type="entry name" value="CYTOCHROME C-TYPE BIOGENESIS PROTEIN CCMH"/>
    <property type="match status" value="1"/>
</dbReference>
<keyword evidence="2" id="KW-0677">Repeat</keyword>
<dbReference type="Pfam" id="PF23892">
    <property type="entry name" value="Ig_CycH"/>
    <property type="match status" value="1"/>
</dbReference>
<feature type="domain" description="Cytochrome c-type biogenesis protein H TPR" evidence="8">
    <location>
        <begin position="162"/>
        <end position="280"/>
    </location>
</feature>
<feature type="transmembrane region" description="Helical" evidence="6">
    <location>
        <begin position="6"/>
        <end position="27"/>
    </location>
</feature>
<dbReference type="EMBL" id="CP024443">
    <property type="protein sequence ID" value="ATR78847.1"/>
    <property type="molecule type" value="Genomic_DNA"/>
</dbReference>
<evidence type="ECO:0000256" key="6">
    <source>
        <dbReference type="SAM" id="Phobius"/>
    </source>
</evidence>
<accession>A0A2D2LUY5</accession>
<dbReference type="InterPro" id="IPR056413">
    <property type="entry name" value="TPR_CcmH_CycH"/>
</dbReference>
<dbReference type="PANTHER" id="PTHR47870">
    <property type="entry name" value="CYTOCHROME C-TYPE BIOGENESIS PROTEIN CCMH"/>
    <property type="match status" value="1"/>
</dbReference>
<dbReference type="InterPro" id="IPR011990">
    <property type="entry name" value="TPR-like_helical_dom_sf"/>
</dbReference>
<keyword evidence="4 5" id="KW-0802">TPR repeat</keyword>
<evidence type="ECO:0000256" key="2">
    <source>
        <dbReference type="ARBA" id="ARBA00022737"/>
    </source>
</evidence>
<evidence type="ECO:0000256" key="5">
    <source>
        <dbReference type="PROSITE-ProRule" id="PRU00339"/>
    </source>
</evidence>
<sequence>MSTLIIFIIVALLFAITLAVFILLPWLQTQDHHAIANRAIANRADNQLLTLNIEVFKQRLEELDADFAEGQIDEATYQTQKLALERQLLDISDNQDTRHFTPNWKSRLIVIIWIPLLSVMAYVMIGDRTPVYQLWDAQNRLGQVADDLLTAKIDTPPEWATKDSVGLISAMQTNVHRHATDPLRWFRLSEVFVALQAPEQAIEALARAYRLNPDDEKIAITYAQTRFFTQGGVMDDKTRQVVEHILAKSPKHQGAQMLMAMGEMRAGNYAQSRKWVELLRSEIQARPGDHTQALNSLSELEQTINQREAQGKQAITVNVKVTPEILGRVKKGESLFVNVRKMAGGPPVAAKKLSADSLTINGMAINISDNDSIMPTMTLSSAISANEPLVITARVSASGDAMPQSGDLTSNPVPLEKTADSTTVLIDKIVP</sequence>
<evidence type="ECO:0000259" key="7">
    <source>
        <dbReference type="Pfam" id="PF23892"/>
    </source>
</evidence>
<dbReference type="STRING" id="34062.AXE82_02170"/>
<dbReference type="NCBIfam" id="TIGR03142">
    <property type="entry name" value="cytochro_ccmI"/>
    <property type="match status" value="1"/>
</dbReference>
<keyword evidence="6" id="KW-0472">Membrane</keyword>
<feature type="repeat" description="TPR" evidence="5">
    <location>
        <begin position="182"/>
        <end position="215"/>
    </location>
</feature>
<dbReference type="RefSeq" id="WP_100270096.1">
    <property type="nucleotide sequence ID" value="NZ_CP024443.1"/>
</dbReference>
<dbReference type="GO" id="GO:0005886">
    <property type="term" value="C:plasma membrane"/>
    <property type="evidence" value="ECO:0007669"/>
    <property type="project" value="TreeGrafter"/>
</dbReference>
<evidence type="ECO:0000256" key="4">
    <source>
        <dbReference type="ARBA" id="ARBA00022803"/>
    </source>
</evidence>
<gene>
    <name evidence="9" type="primary">ccmI</name>
    <name evidence="9" type="ORF">NP7_06000</name>
</gene>
<dbReference type="InterPro" id="IPR017560">
    <property type="entry name" value="Cyt_c_biogenesis_CcmI"/>
</dbReference>
<evidence type="ECO:0000313" key="9">
    <source>
        <dbReference type="EMBL" id="ATR78847.1"/>
    </source>
</evidence>
<keyword evidence="6" id="KW-1133">Transmembrane helix</keyword>
<keyword evidence="6" id="KW-0812">Transmembrane</keyword>
<organism evidence="9 10">
    <name type="scientific">Faucicola osloensis</name>
    <name type="common">Moraxella osloensis</name>
    <dbReference type="NCBI Taxonomy" id="34062"/>
    <lineage>
        <taxon>Bacteria</taxon>
        <taxon>Pseudomonadati</taxon>
        <taxon>Pseudomonadota</taxon>
        <taxon>Gammaproteobacteria</taxon>
        <taxon>Moraxellales</taxon>
        <taxon>Moraxellaceae</taxon>
        <taxon>Faucicola</taxon>
    </lineage>
</organism>
<dbReference type="InterPro" id="IPR056412">
    <property type="entry name" value="Ig_CycH"/>
</dbReference>
<evidence type="ECO:0000256" key="1">
    <source>
        <dbReference type="ARBA" id="ARBA00004196"/>
    </source>
</evidence>
<comment type="subcellular location">
    <subcellularLocation>
        <location evidence="1">Cell envelope</location>
    </subcellularLocation>
</comment>
<keyword evidence="3" id="KW-0201">Cytochrome c-type biogenesis</keyword>
<name>A0A2D2LUY5_FAUOS</name>
<feature type="transmembrane region" description="Helical" evidence="6">
    <location>
        <begin position="108"/>
        <end position="125"/>
    </location>
</feature>
<dbReference type="SUPFAM" id="SSF48452">
    <property type="entry name" value="TPR-like"/>
    <property type="match status" value="1"/>
</dbReference>
<dbReference type="InterPro" id="IPR019734">
    <property type="entry name" value="TPR_rpt"/>
</dbReference>
<dbReference type="GO" id="GO:0030313">
    <property type="term" value="C:cell envelope"/>
    <property type="evidence" value="ECO:0007669"/>
    <property type="project" value="UniProtKB-SubCell"/>
</dbReference>